<dbReference type="STRING" id="1116391.PM3016_4728"/>
<dbReference type="Proteomes" id="UP000007523">
    <property type="component" value="Chromosome"/>
</dbReference>
<keyword evidence="2" id="KW-0813">Transport</keyword>
<feature type="transmembrane region" description="Helical" evidence="7">
    <location>
        <begin position="111"/>
        <end position="135"/>
    </location>
</feature>
<keyword evidence="3" id="KW-1003">Cell membrane</keyword>
<reference evidence="9 10" key="1">
    <citation type="journal article" date="2012" name="J. Bacteriol.">
        <title>Complete Genome Sequence of Paenibacillus mucilaginosus 3016, a Bacterium Functional as Microbial Fertilizer.</title>
        <authorList>
            <person name="Ma M."/>
            <person name="Wang Z."/>
            <person name="Li L."/>
            <person name="Jiang X."/>
            <person name="Guan D."/>
            <person name="Cao F."/>
            <person name="Chen H."/>
            <person name="Wang X."/>
            <person name="Shen D."/>
            <person name="Du B."/>
            <person name="Li J."/>
        </authorList>
    </citation>
    <scope>NUCLEOTIDE SEQUENCE [LARGE SCALE GENOMIC DNA]</scope>
    <source>
        <strain evidence="9 10">3016</strain>
    </source>
</reference>
<dbReference type="AlphaFoldDB" id="H6NI67"/>
<evidence type="ECO:0000259" key="8">
    <source>
        <dbReference type="PROSITE" id="PS50850"/>
    </source>
</evidence>
<evidence type="ECO:0000256" key="2">
    <source>
        <dbReference type="ARBA" id="ARBA00022448"/>
    </source>
</evidence>
<dbReference type="HOGENOM" id="CLU_013133_6_1_9"/>
<feature type="transmembrane region" description="Helical" evidence="7">
    <location>
        <begin position="349"/>
        <end position="375"/>
    </location>
</feature>
<feature type="transmembrane region" description="Helical" evidence="7">
    <location>
        <begin position="173"/>
        <end position="192"/>
    </location>
</feature>
<accession>H6NI67</accession>
<evidence type="ECO:0000256" key="5">
    <source>
        <dbReference type="ARBA" id="ARBA00022989"/>
    </source>
</evidence>
<dbReference type="Gene3D" id="1.20.1250.20">
    <property type="entry name" value="MFS general substrate transporter like domains"/>
    <property type="match status" value="2"/>
</dbReference>
<feature type="transmembrane region" description="Helical" evidence="7">
    <location>
        <begin position="219"/>
        <end position="240"/>
    </location>
</feature>
<evidence type="ECO:0000256" key="7">
    <source>
        <dbReference type="SAM" id="Phobius"/>
    </source>
</evidence>
<feature type="transmembrane region" description="Helical" evidence="7">
    <location>
        <begin position="381"/>
        <end position="401"/>
    </location>
</feature>
<keyword evidence="5 7" id="KW-1133">Transmembrane helix</keyword>
<evidence type="ECO:0000256" key="4">
    <source>
        <dbReference type="ARBA" id="ARBA00022692"/>
    </source>
</evidence>
<feature type="transmembrane region" description="Helical" evidence="7">
    <location>
        <begin position="313"/>
        <end position="337"/>
    </location>
</feature>
<sequence length="427" mass="44683">MRMGQPGPAAVLSRSSGIQAAALKVFYFCYFAAYGSLFPYLVPYLEERIVLSGLQAGALLAVQPLMLIVVQPLWGLLCDTTRQAKGILAAASLCMVASGLALSAADSFTGVVLALVGVASFQCALMPIADSLTMAFSLRTGRTYGSFGLWGAIGFSAGVFVTGRLAGGLGMSVAVWAFVTASVLGLLILLLLPGELGDREASGSGSGEQASTLSAVLRLLRLPQVWMFLLAALLIMGPVFANNTYFGTYAAGLGGSVAAAGLLMLIAAGSEIPFMQAAERFAARLGLLRLITVAAVFTAVRWYMYLFGLPQPLLYLTLLLQGFSVGLLLPLTIRYIVAAAPQEVRVTAIALYSMMGAGVGNAFCNFAGGLLLHAYSVHAVYLFFAVLATAGVLLLGGIGVIERRSGNKLPQRQASVIMEAGKPERMP</sequence>
<proteinExistence type="predicted"/>
<feature type="transmembrane region" description="Helical" evidence="7">
    <location>
        <begin position="21"/>
        <end position="42"/>
    </location>
</feature>
<feature type="transmembrane region" description="Helical" evidence="7">
    <location>
        <begin position="147"/>
        <end position="167"/>
    </location>
</feature>
<evidence type="ECO:0000256" key="6">
    <source>
        <dbReference type="ARBA" id="ARBA00023136"/>
    </source>
</evidence>
<dbReference type="InterPro" id="IPR024989">
    <property type="entry name" value="MFS_assoc_dom"/>
</dbReference>
<feature type="transmembrane region" description="Helical" evidence="7">
    <location>
        <begin position="246"/>
        <end position="266"/>
    </location>
</feature>
<keyword evidence="10" id="KW-1185">Reference proteome</keyword>
<evidence type="ECO:0000256" key="3">
    <source>
        <dbReference type="ARBA" id="ARBA00022475"/>
    </source>
</evidence>
<keyword evidence="6 7" id="KW-0472">Membrane</keyword>
<organism evidence="9 10">
    <name type="scientific">Paenibacillus mucilaginosus 3016</name>
    <dbReference type="NCBI Taxonomy" id="1116391"/>
    <lineage>
        <taxon>Bacteria</taxon>
        <taxon>Bacillati</taxon>
        <taxon>Bacillota</taxon>
        <taxon>Bacilli</taxon>
        <taxon>Bacillales</taxon>
        <taxon>Paenibacillaceae</taxon>
        <taxon>Paenibacillus</taxon>
    </lineage>
</organism>
<dbReference type="SUPFAM" id="SSF103473">
    <property type="entry name" value="MFS general substrate transporter"/>
    <property type="match status" value="1"/>
</dbReference>
<feature type="transmembrane region" description="Helical" evidence="7">
    <location>
        <begin position="54"/>
        <end position="74"/>
    </location>
</feature>
<dbReference type="RefSeq" id="WP_014371166.1">
    <property type="nucleotide sequence ID" value="NC_016935.1"/>
</dbReference>
<dbReference type="GO" id="GO:0015212">
    <property type="term" value="F:cytidine transmembrane transporter activity"/>
    <property type="evidence" value="ECO:0007669"/>
    <property type="project" value="TreeGrafter"/>
</dbReference>
<feature type="domain" description="Major facilitator superfamily (MFS) profile" evidence="8">
    <location>
        <begin position="19"/>
        <end position="403"/>
    </location>
</feature>
<dbReference type="PANTHER" id="PTHR23522">
    <property type="entry name" value="BLL5896 PROTEIN"/>
    <property type="match status" value="1"/>
</dbReference>
<evidence type="ECO:0000313" key="10">
    <source>
        <dbReference type="Proteomes" id="UP000007523"/>
    </source>
</evidence>
<dbReference type="PROSITE" id="PS50850">
    <property type="entry name" value="MFS"/>
    <property type="match status" value="1"/>
</dbReference>
<dbReference type="InterPro" id="IPR020846">
    <property type="entry name" value="MFS_dom"/>
</dbReference>
<evidence type="ECO:0000256" key="1">
    <source>
        <dbReference type="ARBA" id="ARBA00004651"/>
    </source>
</evidence>
<dbReference type="EMBL" id="CP003235">
    <property type="protein sequence ID" value="AFC31470.1"/>
    <property type="molecule type" value="Genomic_DNA"/>
</dbReference>
<dbReference type="GO" id="GO:0005886">
    <property type="term" value="C:plasma membrane"/>
    <property type="evidence" value="ECO:0007669"/>
    <property type="project" value="UniProtKB-SubCell"/>
</dbReference>
<evidence type="ECO:0000313" key="9">
    <source>
        <dbReference type="EMBL" id="AFC31470.1"/>
    </source>
</evidence>
<protein>
    <submittedName>
        <fullName evidence="9">Major facilitator superfamily protein</fullName>
    </submittedName>
</protein>
<keyword evidence="4 7" id="KW-0812">Transmembrane</keyword>
<feature type="transmembrane region" description="Helical" evidence="7">
    <location>
        <begin position="287"/>
        <end position="307"/>
    </location>
</feature>
<gene>
    <name evidence="9" type="ORF">PM3016_4728</name>
</gene>
<feature type="transmembrane region" description="Helical" evidence="7">
    <location>
        <begin position="86"/>
        <end position="105"/>
    </location>
</feature>
<dbReference type="Pfam" id="PF12832">
    <property type="entry name" value="MFS_1_like"/>
    <property type="match status" value="1"/>
</dbReference>
<dbReference type="PANTHER" id="PTHR23522:SF4">
    <property type="entry name" value="NUCLEOSIDE PERMEASE NUPG-RELATED"/>
    <property type="match status" value="1"/>
</dbReference>
<comment type="subcellular location">
    <subcellularLocation>
        <location evidence="1">Cell membrane</location>
        <topology evidence="1">Multi-pass membrane protein</topology>
    </subcellularLocation>
</comment>
<dbReference type="GO" id="GO:0015213">
    <property type="term" value="F:uridine transmembrane transporter activity"/>
    <property type="evidence" value="ECO:0007669"/>
    <property type="project" value="TreeGrafter"/>
</dbReference>
<dbReference type="KEGG" id="pmq:PM3016_4728"/>
<name>H6NI67_9BACL</name>
<dbReference type="InterPro" id="IPR036259">
    <property type="entry name" value="MFS_trans_sf"/>
</dbReference>